<proteinExistence type="predicted"/>
<evidence type="ECO:0008006" key="3">
    <source>
        <dbReference type="Google" id="ProtNLM"/>
    </source>
</evidence>
<dbReference type="Pfam" id="PF08843">
    <property type="entry name" value="AbiEii"/>
    <property type="match status" value="1"/>
</dbReference>
<sequence length="304" mass="33832">MSTELYTRQAALLVRAIPEIAPEGSFALKGGTAINLFVRDLPRLSVDVDLVYLPIAARNESLAAIREAFSRIATSLRKRLSAKVAEQNSSDGAKLIVRSANTQIKIEINPVLRGTVFEPELRSVSPSVEDRFGYAEMQVVALPDLYAGKIAAALDRQHPRDLFDILHLYANEGITDDIFSAFLIYLISHNRPPDEMLAPHMLDLAPQYSGEFTGMTVEPVPLEALLEARDRLVADIQTRVRAPGPSAFLSSFFALEPDWSVLKLPSDVARLPAGQWKLQNLERLRAEQPQKFNEQFEKLGEVLK</sequence>
<dbReference type="EMBL" id="JAVDRD010000015">
    <property type="protein sequence ID" value="MDR6513157.1"/>
    <property type="molecule type" value="Genomic_DNA"/>
</dbReference>
<gene>
    <name evidence="1" type="ORF">J2792_004047</name>
</gene>
<dbReference type="RefSeq" id="WP_309806491.1">
    <property type="nucleotide sequence ID" value="NZ_JAVDRD010000015.1"/>
</dbReference>
<accession>A0ABU1MTG1</accession>
<dbReference type="InterPro" id="IPR014942">
    <property type="entry name" value="AbiEii"/>
</dbReference>
<organism evidence="1 2">
    <name type="scientific">Novosphingobium capsulatum</name>
    <dbReference type="NCBI Taxonomy" id="13688"/>
    <lineage>
        <taxon>Bacteria</taxon>
        <taxon>Pseudomonadati</taxon>
        <taxon>Pseudomonadota</taxon>
        <taxon>Alphaproteobacteria</taxon>
        <taxon>Sphingomonadales</taxon>
        <taxon>Sphingomonadaceae</taxon>
        <taxon>Novosphingobium</taxon>
    </lineage>
</organism>
<evidence type="ECO:0000313" key="2">
    <source>
        <dbReference type="Proteomes" id="UP001184150"/>
    </source>
</evidence>
<evidence type="ECO:0000313" key="1">
    <source>
        <dbReference type="EMBL" id="MDR6513157.1"/>
    </source>
</evidence>
<name>A0ABU1MTG1_9SPHN</name>
<reference evidence="1 2" key="1">
    <citation type="submission" date="2023-07" db="EMBL/GenBank/DDBJ databases">
        <title>Sorghum-associated microbial communities from plants grown in Nebraska, USA.</title>
        <authorList>
            <person name="Schachtman D."/>
        </authorList>
    </citation>
    <scope>NUCLEOTIDE SEQUENCE [LARGE SCALE GENOMIC DNA]</scope>
    <source>
        <strain evidence="1 2">DS1027</strain>
    </source>
</reference>
<comment type="caution">
    <text evidence="1">The sequence shown here is derived from an EMBL/GenBank/DDBJ whole genome shotgun (WGS) entry which is preliminary data.</text>
</comment>
<keyword evidence="2" id="KW-1185">Reference proteome</keyword>
<dbReference type="Gene3D" id="3.10.450.620">
    <property type="entry name" value="JHP933, nucleotidyltransferase-like core domain"/>
    <property type="match status" value="1"/>
</dbReference>
<protein>
    <recommendedName>
        <fullName evidence="3">Nucleotidyl transferase AbiEii toxin, Type IV TA system</fullName>
    </recommendedName>
</protein>
<dbReference type="Proteomes" id="UP001184150">
    <property type="component" value="Unassembled WGS sequence"/>
</dbReference>